<comment type="caution">
    <text evidence="2">The sequence shown here is derived from an EMBL/GenBank/DDBJ whole genome shotgun (WGS) entry which is preliminary data.</text>
</comment>
<dbReference type="Proteomes" id="UP000193648">
    <property type="component" value="Unassembled WGS sequence"/>
</dbReference>
<dbReference type="AlphaFoldDB" id="A0A1Y2GGV3"/>
<proteinExistence type="predicted"/>
<evidence type="ECO:0000313" key="3">
    <source>
        <dbReference type="Proteomes" id="UP000193648"/>
    </source>
</evidence>
<evidence type="ECO:0000256" key="1">
    <source>
        <dbReference type="SAM" id="SignalP"/>
    </source>
</evidence>
<gene>
    <name evidence="2" type="ORF">BCR41DRAFT_398238</name>
</gene>
<dbReference type="EMBL" id="MCFF01000030">
    <property type="protein sequence ID" value="ORZ10587.1"/>
    <property type="molecule type" value="Genomic_DNA"/>
</dbReference>
<name>A0A1Y2GGV3_9FUNG</name>
<feature type="signal peptide" evidence="1">
    <location>
        <begin position="1"/>
        <end position="20"/>
    </location>
</feature>
<keyword evidence="1" id="KW-0732">Signal</keyword>
<reference evidence="2 3" key="1">
    <citation type="submission" date="2016-07" db="EMBL/GenBank/DDBJ databases">
        <title>Pervasive Adenine N6-methylation of Active Genes in Fungi.</title>
        <authorList>
            <consortium name="DOE Joint Genome Institute"/>
            <person name="Mondo S.J."/>
            <person name="Dannebaum R.O."/>
            <person name="Kuo R.C."/>
            <person name="Labutti K."/>
            <person name="Haridas S."/>
            <person name="Kuo A."/>
            <person name="Salamov A."/>
            <person name="Ahrendt S.R."/>
            <person name="Lipzen A."/>
            <person name="Sullivan W."/>
            <person name="Andreopoulos W.B."/>
            <person name="Clum A."/>
            <person name="Lindquist E."/>
            <person name="Daum C."/>
            <person name="Ramamoorthy G.K."/>
            <person name="Gryganskyi A."/>
            <person name="Culley D."/>
            <person name="Magnuson J.K."/>
            <person name="James T.Y."/>
            <person name="O'Malley M.A."/>
            <person name="Stajich J.E."/>
            <person name="Spatafora J.W."/>
            <person name="Visel A."/>
            <person name="Grigoriev I.V."/>
        </authorList>
    </citation>
    <scope>NUCLEOTIDE SEQUENCE [LARGE SCALE GENOMIC DNA]</scope>
    <source>
        <strain evidence="2 3">NRRL 3116</strain>
    </source>
</reference>
<evidence type="ECO:0000313" key="2">
    <source>
        <dbReference type="EMBL" id="ORZ10587.1"/>
    </source>
</evidence>
<feature type="chain" id="PRO_5012982881" evidence="1">
    <location>
        <begin position="21"/>
        <end position="187"/>
    </location>
</feature>
<dbReference type="InParanoid" id="A0A1Y2GGV3"/>
<sequence length="187" mass="20731">MARSVAFLISLLALLQTTFAATLSMGRIKRGEQVISIEKTNSASPTFLIHGGDFSKQGGAYPQALIVAGYAEQKWGFRESEREKGSYNLTYPKELRGSDWVISVLPVYAFPPRIALQLGHGRQSLTTHWKLEKIRPSSASYRLLEHIDAILHSKGVIIQKIMISPNEEHTATSELPHGYSTQINVAP</sequence>
<dbReference type="RefSeq" id="XP_021879308.1">
    <property type="nucleotide sequence ID" value="XM_022028947.1"/>
</dbReference>
<accession>A0A1Y2GGV3</accession>
<organism evidence="2 3">
    <name type="scientific">Lobosporangium transversale</name>
    <dbReference type="NCBI Taxonomy" id="64571"/>
    <lineage>
        <taxon>Eukaryota</taxon>
        <taxon>Fungi</taxon>
        <taxon>Fungi incertae sedis</taxon>
        <taxon>Mucoromycota</taxon>
        <taxon>Mortierellomycotina</taxon>
        <taxon>Mortierellomycetes</taxon>
        <taxon>Mortierellales</taxon>
        <taxon>Mortierellaceae</taxon>
        <taxon>Lobosporangium</taxon>
    </lineage>
</organism>
<dbReference type="GeneID" id="33570790"/>
<keyword evidence="3" id="KW-1185">Reference proteome</keyword>
<protein>
    <submittedName>
        <fullName evidence="2">Uncharacterized protein</fullName>
    </submittedName>
</protein>